<dbReference type="InterPro" id="IPR044999">
    <property type="entry name" value="CbbY-like"/>
</dbReference>
<sequence length="137" mass="14910">MSERQSSSRPLSRRNWYLFDQALQIINVTTTVSSTVKGVCSMHNQVPTTVLLEKCFANFSMAKLKTLISLGPERAEKINIFAGDVVPRKKPDPVHFISLDAEVMPSGCVVVEDSAIGLAAAKAAGMKSVVSKSVSWR</sequence>
<dbReference type="GO" id="GO:0016787">
    <property type="term" value="F:hydrolase activity"/>
    <property type="evidence" value="ECO:0007669"/>
    <property type="project" value="InterPro"/>
</dbReference>
<organism evidence="1">
    <name type="scientific">Salix viminalis</name>
    <name type="common">Common osier</name>
    <name type="synonym">Basket willow</name>
    <dbReference type="NCBI Taxonomy" id="40686"/>
    <lineage>
        <taxon>Eukaryota</taxon>
        <taxon>Viridiplantae</taxon>
        <taxon>Streptophyta</taxon>
        <taxon>Embryophyta</taxon>
        <taxon>Tracheophyta</taxon>
        <taxon>Spermatophyta</taxon>
        <taxon>Magnoliopsida</taxon>
        <taxon>eudicotyledons</taxon>
        <taxon>Gunneridae</taxon>
        <taxon>Pentapetalae</taxon>
        <taxon>rosids</taxon>
        <taxon>fabids</taxon>
        <taxon>Malpighiales</taxon>
        <taxon>Salicaceae</taxon>
        <taxon>Saliceae</taxon>
        <taxon>Salix</taxon>
    </lineage>
</organism>
<name>A0A6N2MVD5_SALVM</name>
<reference evidence="1" key="1">
    <citation type="submission" date="2019-03" db="EMBL/GenBank/DDBJ databases">
        <authorList>
            <person name="Mank J."/>
            <person name="Almeida P."/>
        </authorList>
    </citation>
    <scope>NUCLEOTIDE SEQUENCE</scope>
    <source>
        <strain evidence="1">78183</strain>
    </source>
</reference>
<dbReference type="InterPro" id="IPR023214">
    <property type="entry name" value="HAD_sf"/>
</dbReference>
<accession>A0A6N2MVD5</accession>
<dbReference type="InterPro" id="IPR036412">
    <property type="entry name" value="HAD-like_sf"/>
</dbReference>
<dbReference type="SUPFAM" id="SSF56784">
    <property type="entry name" value="HAD-like"/>
    <property type="match status" value="1"/>
</dbReference>
<gene>
    <name evidence="1" type="ORF">SVIM_LOCUS356646</name>
</gene>
<protein>
    <submittedName>
        <fullName evidence="1">Uncharacterized protein</fullName>
    </submittedName>
</protein>
<dbReference type="AlphaFoldDB" id="A0A6N2MVD5"/>
<dbReference type="Gene3D" id="3.40.50.1000">
    <property type="entry name" value="HAD superfamily/HAD-like"/>
    <property type="match status" value="1"/>
</dbReference>
<dbReference type="PANTHER" id="PTHR42896:SF2">
    <property type="entry name" value="CBBY-LIKE PROTEIN"/>
    <property type="match status" value="1"/>
</dbReference>
<dbReference type="EMBL" id="CAADRP010001785">
    <property type="protein sequence ID" value="VFU52203.1"/>
    <property type="molecule type" value="Genomic_DNA"/>
</dbReference>
<evidence type="ECO:0000313" key="1">
    <source>
        <dbReference type="EMBL" id="VFU52203.1"/>
    </source>
</evidence>
<proteinExistence type="predicted"/>
<dbReference type="PANTHER" id="PTHR42896">
    <property type="entry name" value="XYLULOSE-1,5-BISPHOSPHATE (XUBP) PHOSPHATASE"/>
    <property type="match status" value="1"/>
</dbReference>